<feature type="domain" description="7TM GPCR serpentine receptor class x (Srx)" evidence="2">
    <location>
        <begin position="35"/>
        <end position="293"/>
    </location>
</feature>
<keyword evidence="3" id="KW-1185">Reference proteome</keyword>
<dbReference type="Pfam" id="PF10328">
    <property type="entry name" value="7TM_GPCR_Srx"/>
    <property type="match status" value="1"/>
</dbReference>
<feature type="transmembrane region" description="Helical" evidence="1">
    <location>
        <begin position="23"/>
        <end position="47"/>
    </location>
</feature>
<dbReference type="Proteomes" id="UP000095287">
    <property type="component" value="Unplaced"/>
</dbReference>
<feature type="transmembrane region" description="Helical" evidence="1">
    <location>
        <begin position="96"/>
        <end position="118"/>
    </location>
</feature>
<dbReference type="PANTHER" id="PTHR23017:SF3">
    <property type="entry name" value="G-PROTEIN COUPLED RECEPTORS FAMILY 1 PROFILE DOMAIN-CONTAINING PROTEIN"/>
    <property type="match status" value="1"/>
</dbReference>
<dbReference type="PANTHER" id="PTHR23017">
    <property type="entry name" value="SERPENTINE RECEPTOR, CLASS X"/>
    <property type="match status" value="1"/>
</dbReference>
<feature type="transmembrane region" description="Helical" evidence="1">
    <location>
        <begin position="193"/>
        <end position="219"/>
    </location>
</feature>
<dbReference type="WBParaSite" id="L893_g17066.t1">
    <property type="protein sequence ID" value="L893_g17066.t1"/>
    <property type="gene ID" value="L893_g17066"/>
</dbReference>
<feature type="transmembrane region" description="Helical" evidence="1">
    <location>
        <begin position="239"/>
        <end position="259"/>
    </location>
</feature>
<proteinExistence type="predicted"/>
<name>A0A1I7YJQ7_9BILA</name>
<feature type="transmembrane region" description="Helical" evidence="1">
    <location>
        <begin position="265"/>
        <end position="284"/>
    </location>
</feature>
<sequence>MNVTKFVFGSELQGRGYATSRDLTVGFITTAVAMTALTGAIINIYLIKKLKVFHNAFGCFWGVRTIGELGNDTVFAFYTGPITILQPTNIPPEFGIFAYHFSFFFVCVQCAMNLVIALNRFVAVCYPVRYKFVFNKKVCLLAVGVVVVGSIFVVLLYFIFPCNHLGYSPRFYANVFIKCRGDLDRDYSQISKFVYRICFSTACMGTAVINSITFSKIVFIRLSSITTYNNKEFRRDVRLFTLAVVQDILMTIVGLVLIITNNAKGLSVVGVLFSYDGLIFIYAFNTASMMFCNPECRRYLSSKLATSKPTVSTTLTSGQLATSR</sequence>
<keyword evidence="1" id="KW-1133">Transmembrane helix</keyword>
<feature type="transmembrane region" description="Helical" evidence="1">
    <location>
        <begin position="138"/>
        <end position="160"/>
    </location>
</feature>
<dbReference type="InterPro" id="IPR019430">
    <property type="entry name" value="7TM_GPCR_serpentine_rcpt_Srx"/>
</dbReference>
<organism evidence="3 4">
    <name type="scientific">Steinernema glaseri</name>
    <dbReference type="NCBI Taxonomy" id="37863"/>
    <lineage>
        <taxon>Eukaryota</taxon>
        <taxon>Metazoa</taxon>
        <taxon>Ecdysozoa</taxon>
        <taxon>Nematoda</taxon>
        <taxon>Chromadorea</taxon>
        <taxon>Rhabditida</taxon>
        <taxon>Tylenchina</taxon>
        <taxon>Panagrolaimomorpha</taxon>
        <taxon>Strongyloidoidea</taxon>
        <taxon>Steinernematidae</taxon>
        <taxon>Steinernema</taxon>
    </lineage>
</organism>
<protein>
    <submittedName>
        <fullName evidence="4">7TM_GPCR_Srx domain-containing protein</fullName>
    </submittedName>
</protein>
<dbReference type="Gene3D" id="1.20.1070.10">
    <property type="entry name" value="Rhodopsin 7-helix transmembrane proteins"/>
    <property type="match status" value="1"/>
</dbReference>
<dbReference type="AlphaFoldDB" id="A0A1I7YJQ7"/>
<dbReference type="SUPFAM" id="SSF81321">
    <property type="entry name" value="Family A G protein-coupled receptor-like"/>
    <property type="match status" value="1"/>
</dbReference>
<keyword evidence="1" id="KW-0812">Transmembrane</keyword>
<keyword evidence="1" id="KW-0472">Membrane</keyword>
<evidence type="ECO:0000313" key="4">
    <source>
        <dbReference type="WBParaSite" id="L893_g17066.t1"/>
    </source>
</evidence>
<evidence type="ECO:0000256" key="1">
    <source>
        <dbReference type="SAM" id="Phobius"/>
    </source>
</evidence>
<evidence type="ECO:0000313" key="3">
    <source>
        <dbReference type="Proteomes" id="UP000095287"/>
    </source>
</evidence>
<reference evidence="4" key="1">
    <citation type="submission" date="2016-11" db="UniProtKB">
        <authorList>
            <consortium name="WormBaseParasite"/>
        </authorList>
    </citation>
    <scope>IDENTIFICATION</scope>
</reference>
<accession>A0A1I7YJQ7</accession>
<evidence type="ECO:0000259" key="2">
    <source>
        <dbReference type="Pfam" id="PF10328"/>
    </source>
</evidence>